<reference evidence="4" key="1">
    <citation type="submission" date="2023-07" db="EMBL/GenBank/DDBJ databases">
        <title>Mycolicibacterium sp. nov., a novel bacterial species.</title>
        <authorList>
            <person name="Cao Y."/>
        </authorList>
    </citation>
    <scope>NUCLEOTIDE SEQUENCE</scope>
    <source>
        <strain evidence="4">KC 300</strain>
    </source>
</reference>
<evidence type="ECO:0000313" key="4">
    <source>
        <dbReference type="EMBL" id="MDO3639045.1"/>
    </source>
</evidence>
<dbReference type="Pfam" id="PF01844">
    <property type="entry name" value="HNH"/>
    <property type="match status" value="1"/>
</dbReference>
<dbReference type="InterPro" id="IPR003870">
    <property type="entry name" value="DUF222"/>
</dbReference>
<evidence type="ECO:0000256" key="2">
    <source>
        <dbReference type="SAM" id="MobiDB-lite"/>
    </source>
</evidence>
<dbReference type="InterPro" id="IPR003615">
    <property type="entry name" value="HNH_nuc"/>
</dbReference>
<dbReference type="RefSeq" id="WP_302916241.1">
    <property type="nucleotide sequence ID" value="NZ_JAUMSQ010000273.1"/>
</dbReference>
<feature type="compositionally biased region" description="Pro residues" evidence="2">
    <location>
        <begin position="419"/>
        <end position="432"/>
    </location>
</feature>
<feature type="compositionally biased region" description="Basic and acidic residues" evidence="2">
    <location>
        <begin position="392"/>
        <end position="403"/>
    </location>
</feature>
<dbReference type="Pfam" id="PF02720">
    <property type="entry name" value="DUF222"/>
    <property type="match status" value="2"/>
</dbReference>
<keyword evidence="5" id="KW-1185">Reference proteome</keyword>
<organism evidence="4 5">
    <name type="scientific">Mycolicibacterium arseniciresistens</name>
    <dbReference type="NCBI Taxonomy" id="3062257"/>
    <lineage>
        <taxon>Bacteria</taxon>
        <taxon>Bacillati</taxon>
        <taxon>Actinomycetota</taxon>
        <taxon>Actinomycetes</taxon>
        <taxon>Mycobacteriales</taxon>
        <taxon>Mycobacteriaceae</taxon>
        <taxon>Mycolicibacterium</taxon>
    </lineage>
</organism>
<feature type="region of interest" description="Disordered" evidence="2">
    <location>
        <begin position="361"/>
        <end position="432"/>
    </location>
</feature>
<name>A0ABT8UQC4_9MYCO</name>
<dbReference type="Proteomes" id="UP001168823">
    <property type="component" value="Unassembled WGS sequence"/>
</dbReference>
<evidence type="ECO:0000259" key="3">
    <source>
        <dbReference type="SMART" id="SM00507"/>
    </source>
</evidence>
<gene>
    <name evidence="4" type="ORF">Q2100_25115</name>
</gene>
<sequence length="432" mass="46599">SIVDVLLHRTSLITDPDILAGVDAALAGAAVRLMTLSPGQLCGHVDRIIARVDRDAVRRRKRARELREFWVNDGLDGMSTFGGTMSTVDAQIFERSVDAMADTVCPDDPRTKRQRRVDAIAAVCSGAERLPCQCGNAACPKKDALAAPFVIHTITGPNTEGGGAADTEAAAEEADTPAETADIDAETDTDADGSVEPVDVDDAESDTDADTADDSVASLVHNDGILPPEQVAPLAEQATIRPLIHPGDAPPEPRYTPSRNLAEFVRCRDLGCRFPGCDVAAFSTDIDHTIPYSQGGPTQASNLKCLCRLHHLIKTFWGWHDRQQCDGTVIWTSPAGQTYTTRPGAALLFPSLCTPTAAAVVTPRTDDPSGERTAMMPKRQRTRAQSRAARIAAERQQNREHREARRRARRQALDALFAPKPPPQPGDEPPPF</sequence>
<evidence type="ECO:0000256" key="1">
    <source>
        <dbReference type="ARBA" id="ARBA00023450"/>
    </source>
</evidence>
<dbReference type="EMBL" id="JAUMSQ010000273">
    <property type="protein sequence ID" value="MDO3639045.1"/>
    <property type="molecule type" value="Genomic_DNA"/>
</dbReference>
<feature type="domain" description="HNH nuclease" evidence="3">
    <location>
        <begin position="260"/>
        <end position="312"/>
    </location>
</feature>
<comment type="caution">
    <text evidence="4">The sequence shown here is derived from an EMBL/GenBank/DDBJ whole genome shotgun (WGS) entry which is preliminary data.</text>
</comment>
<dbReference type="InterPro" id="IPR002711">
    <property type="entry name" value="HNH"/>
</dbReference>
<feature type="non-terminal residue" evidence="4">
    <location>
        <position position="1"/>
    </location>
</feature>
<comment type="similarity">
    <text evidence="1">Belongs to the Rv1128c/1148c/1588c/1702c/1945/3466 family.</text>
</comment>
<protein>
    <submittedName>
        <fullName evidence="4">DUF222 domain-containing protein</fullName>
    </submittedName>
</protein>
<feature type="region of interest" description="Disordered" evidence="2">
    <location>
        <begin position="157"/>
        <end position="211"/>
    </location>
</feature>
<dbReference type="SMART" id="SM00507">
    <property type="entry name" value="HNHc"/>
    <property type="match status" value="1"/>
</dbReference>
<proteinExistence type="inferred from homology"/>
<feature type="compositionally biased region" description="Acidic residues" evidence="2">
    <location>
        <begin position="169"/>
        <end position="211"/>
    </location>
</feature>
<dbReference type="CDD" id="cd00085">
    <property type="entry name" value="HNHc"/>
    <property type="match status" value="1"/>
</dbReference>
<evidence type="ECO:0000313" key="5">
    <source>
        <dbReference type="Proteomes" id="UP001168823"/>
    </source>
</evidence>
<accession>A0ABT8UQC4</accession>
<dbReference type="Gene3D" id="1.10.30.50">
    <property type="match status" value="1"/>
</dbReference>